<evidence type="ECO:0000256" key="15">
    <source>
        <dbReference type="ARBA" id="ARBA00023049"/>
    </source>
</evidence>
<accession>A0AAN9J0Q5</accession>
<comment type="caution">
    <text evidence="22">The sequence shown here is derived from an EMBL/GenBank/DDBJ whole genome shotgun (WGS) entry which is preliminary data.</text>
</comment>
<evidence type="ECO:0000256" key="2">
    <source>
        <dbReference type="ARBA" id="ARBA00010044"/>
    </source>
</evidence>
<keyword evidence="15" id="KW-0482">Metalloprotease</keyword>
<dbReference type="PANTHER" id="PTHR23076">
    <property type="entry name" value="METALLOPROTEASE M41 FTSH"/>
    <property type="match status" value="1"/>
</dbReference>
<dbReference type="Gene3D" id="3.40.50.300">
    <property type="entry name" value="P-loop containing nucleotide triphosphate hydrolases"/>
    <property type="match status" value="1"/>
</dbReference>
<evidence type="ECO:0000313" key="22">
    <source>
        <dbReference type="EMBL" id="KAK7290020.1"/>
    </source>
</evidence>
<evidence type="ECO:0000256" key="4">
    <source>
        <dbReference type="ARBA" id="ARBA00022528"/>
    </source>
</evidence>
<dbReference type="GO" id="GO:0005524">
    <property type="term" value="F:ATP binding"/>
    <property type="evidence" value="ECO:0007669"/>
    <property type="project" value="UniProtKB-KW"/>
</dbReference>
<dbReference type="InterPro" id="IPR011546">
    <property type="entry name" value="Pept_M41_FtsH_extracell"/>
</dbReference>
<keyword evidence="17 19" id="KW-0472">Membrane</keyword>
<keyword evidence="11" id="KW-0862">Zinc</keyword>
<dbReference type="FunFam" id="3.30.720.210:FF:000002">
    <property type="entry name" value="ATP-dependent zinc metalloprotease FTSH chloroplastic"/>
    <property type="match status" value="1"/>
</dbReference>
<dbReference type="Gene3D" id="1.20.58.760">
    <property type="entry name" value="Peptidase M41"/>
    <property type="match status" value="1"/>
</dbReference>
<evidence type="ECO:0000256" key="19">
    <source>
        <dbReference type="SAM" id="Phobius"/>
    </source>
</evidence>
<feature type="chain" id="PRO_5043011294" description="AAA+ ATPase domain-containing protein" evidence="20">
    <location>
        <begin position="26"/>
        <end position="706"/>
    </location>
</feature>
<keyword evidence="10" id="KW-0378">Hydrolase</keyword>
<evidence type="ECO:0000256" key="6">
    <source>
        <dbReference type="ARBA" id="ARBA00022670"/>
    </source>
</evidence>
<dbReference type="InterPro" id="IPR037219">
    <property type="entry name" value="Peptidase_M41-like"/>
</dbReference>
<keyword evidence="8" id="KW-0479">Metal-binding</keyword>
<evidence type="ECO:0000256" key="17">
    <source>
        <dbReference type="ARBA" id="ARBA00023136"/>
    </source>
</evidence>
<dbReference type="InterPro" id="IPR003593">
    <property type="entry name" value="AAA+_ATPase"/>
</dbReference>
<dbReference type="GO" id="GO:0004176">
    <property type="term" value="F:ATP-dependent peptidase activity"/>
    <property type="evidence" value="ECO:0007669"/>
    <property type="project" value="InterPro"/>
</dbReference>
<dbReference type="Pfam" id="PF00004">
    <property type="entry name" value="AAA"/>
    <property type="match status" value="1"/>
</dbReference>
<dbReference type="AlphaFoldDB" id="A0AAN9J0Q5"/>
<keyword evidence="7 19" id="KW-0812">Transmembrane</keyword>
<keyword evidence="13" id="KW-0809">Transit peptide</keyword>
<evidence type="ECO:0000313" key="23">
    <source>
        <dbReference type="Proteomes" id="UP001372338"/>
    </source>
</evidence>
<dbReference type="FunFam" id="1.20.58.760:FF:000035">
    <property type="entry name" value="ATP-dependent zinc metalloprotease FTSH 6 chloroplastic"/>
    <property type="match status" value="1"/>
</dbReference>
<comment type="subcellular location">
    <subcellularLocation>
        <location evidence="18">Plastid</location>
        <location evidence="18">Chloroplast thylakoid membrane</location>
        <topology evidence="18">Single-pass membrane protein</topology>
        <orientation evidence="18">Stromal side</orientation>
    </subcellularLocation>
</comment>
<dbReference type="GO" id="GO:0008270">
    <property type="term" value="F:zinc ion binding"/>
    <property type="evidence" value="ECO:0007669"/>
    <property type="project" value="InterPro"/>
</dbReference>
<dbReference type="Gene3D" id="1.10.8.60">
    <property type="match status" value="1"/>
</dbReference>
<dbReference type="SMART" id="SM00382">
    <property type="entry name" value="AAA"/>
    <property type="match status" value="1"/>
</dbReference>
<dbReference type="InterPro" id="IPR003959">
    <property type="entry name" value="ATPase_AAA_core"/>
</dbReference>
<evidence type="ECO:0000256" key="16">
    <source>
        <dbReference type="ARBA" id="ARBA00023078"/>
    </source>
</evidence>
<evidence type="ECO:0000256" key="13">
    <source>
        <dbReference type="ARBA" id="ARBA00022946"/>
    </source>
</evidence>
<dbReference type="Pfam" id="PF01434">
    <property type="entry name" value="Peptidase_M41"/>
    <property type="match status" value="1"/>
</dbReference>
<organism evidence="22 23">
    <name type="scientific">Crotalaria pallida</name>
    <name type="common">Smooth rattlebox</name>
    <name type="synonym">Crotalaria striata</name>
    <dbReference type="NCBI Taxonomy" id="3830"/>
    <lineage>
        <taxon>Eukaryota</taxon>
        <taxon>Viridiplantae</taxon>
        <taxon>Streptophyta</taxon>
        <taxon>Embryophyta</taxon>
        <taxon>Tracheophyta</taxon>
        <taxon>Spermatophyta</taxon>
        <taxon>Magnoliopsida</taxon>
        <taxon>eudicotyledons</taxon>
        <taxon>Gunneridae</taxon>
        <taxon>Pentapetalae</taxon>
        <taxon>rosids</taxon>
        <taxon>fabids</taxon>
        <taxon>Fabales</taxon>
        <taxon>Fabaceae</taxon>
        <taxon>Papilionoideae</taxon>
        <taxon>50 kb inversion clade</taxon>
        <taxon>genistoids sensu lato</taxon>
        <taxon>core genistoids</taxon>
        <taxon>Crotalarieae</taxon>
        <taxon>Crotalaria</taxon>
    </lineage>
</organism>
<evidence type="ECO:0000256" key="5">
    <source>
        <dbReference type="ARBA" id="ARBA00022640"/>
    </source>
</evidence>
<dbReference type="SUPFAM" id="SSF52540">
    <property type="entry name" value="P-loop containing nucleoside triphosphate hydrolases"/>
    <property type="match status" value="1"/>
</dbReference>
<dbReference type="InterPro" id="IPR003960">
    <property type="entry name" value="ATPase_AAA_CS"/>
</dbReference>
<evidence type="ECO:0000256" key="8">
    <source>
        <dbReference type="ARBA" id="ARBA00022723"/>
    </source>
</evidence>
<evidence type="ECO:0000256" key="14">
    <source>
        <dbReference type="ARBA" id="ARBA00022989"/>
    </source>
</evidence>
<feature type="transmembrane region" description="Helical" evidence="19">
    <location>
        <begin position="185"/>
        <end position="206"/>
    </location>
</feature>
<comment type="similarity">
    <text evidence="2">In the C-terminal section; belongs to the peptidase M41 family.</text>
</comment>
<evidence type="ECO:0000256" key="12">
    <source>
        <dbReference type="ARBA" id="ARBA00022840"/>
    </source>
</evidence>
<proteinExistence type="inferred from homology"/>
<dbReference type="EMBL" id="JAYWIO010000001">
    <property type="protein sequence ID" value="KAK7290020.1"/>
    <property type="molecule type" value="Genomic_DNA"/>
</dbReference>
<keyword evidence="20" id="KW-0732">Signal</keyword>
<dbReference type="Pfam" id="PF06480">
    <property type="entry name" value="FtsH_ext"/>
    <property type="match status" value="1"/>
</dbReference>
<dbReference type="GO" id="GO:0009535">
    <property type="term" value="C:chloroplast thylakoid membrane"/>
    <property type="evidence" value="ECO:0007669"/>
    <property type="project" value="UniProtKB-SubCell"/>
</dbReference>
<dbReference type="InterPro" id="IPR027417">
    <property type="entry name" value="P-loop_NTPase"/>
</dbReference>
<feature type="signal peptide" evidence="20">
    <location>
        <begin position="1"/>
        <end position="25"/>
    </location>
</feature>
<dbReference type="NCBIfam" id="TIGR01241">
    <property type="entry name" value="FtsH_fam"/>
    <property type="match status" value="1"/>
</dbReference>
<dbReference type="HAMAP" id="MF_01458">
    <property type="entry name" value="FtsH"/>
    <property type="match status" value="1"/>
</dbReference>
<keyword evidence="9" id="KW-0547">Nucleotide-binding</keyword>
<evidence type="ECO:0000256" key="18">
    <source>
        <dbReference type="ARBA" id="ARBA00060455"/>
    </source>
</evidence>
<evidence type="ECO:0000256" key="20">
    <source>
        <dbReference type="SAM" id="SignalP"/>
    </source>
</evidence>
<keyword evidence="6" id="KW-0645">Protease</keyword>
<evidence type="ECO:0000256" key="11">
    <source>
        <dbReference type="ARBA" id="ARBA00022833"/>
    </source>
</evidence>
<evidence type="ECO:0000256" key="10">
    <source>
        <dbReference type="ARBA" id="ARBA00022801"/>
    </source>
</evidence>
<dbReference type="InterPro" id="IPR005936">
    <property type="entry name" value="FtsH"/>
</dbReference>
<dbReference type="PANTHER" id="PTHR23076:SF139">
    <property type="entry name" value="ATP-DEPENDENT ZINC METALLOPROTEASE FTSH 2, CHLOROPLASTIC"/>
    <property type="match status" value="1"/>
</dbReference>
<dbReference type="InterPro" id="IPR000642">
    <property type="entry name" value="Peptidase_M41"/>
</dbReference>
<keyword evidence="4" id="KW-0150">Chloroplast</keyword>
<dbReference type="Gene3D" id="3.30.720.210">
    <property type="match status" value="1"/>
</dbReference>
<dbReference type="GO" id="GO:0004222">
    <property type="term" value="F:metalloendopeptidase activity"/>
    <property type="evidence" value="ECO:0007669"/>
    <property type="project" value="InterPro"/>
</dbReference>
<dbReference type="FunFam" id="3.40.50.300:FF:000001">
    <property type="entry name" value="ATP-dependent zinc metalloprotease FtsH"/>
    <property type="match status" value="1"/>
</dbReference>
<dbReference type="FunFam" id="1.10.8.60:FF:000001">
    <property type="entry name" value="ATP-dependent zinc metalloprotease FtsH"/>
    <property type="match status" value="1"/>
</dbReference>
<evidence type="ECO:0000256" key="9">
    <source>
        <dbReference type="ARBA" id="ARBA00022741"/>
    </source>
</evidence>
<keyword evidence="14 19" id="KW-1133">Transmembrane helix</keyword>
<name>A0AAN9J0Q5_CROPI</name>
<dbReference type="Proteomes" id="UP001372338">
    <property type="component" value="Unassembled WGS sequence"/>
</dbReference>
<keyword evidence="23" id="KW-1185">Reference proteome</keyword>
<dbReference type="GO" id="GO:0010304">
    <property type="term" value="P:PSII associated light-harvesting complex II catabolic process"/>
    <property type="evidence" value="ECO:0007669"/>
    <property type="project" value="UniProtKB-ARBA"/>
</dbReference>
<evidence type="ECO:0000256" key="7">
    <source>
        <dbReference type="ARBA" id="ARBA00022692"/>
    </source>
</evidence>
<keyword evidence="5" id="KW-0934">Plastid</keyword>
<comment type="similarity">
    <text evidence="3">In the N-terminal section; belongs to the AAA ATPase family.</text>
</comment>
<dbReference type="PROSITE" id="PS00674">
    <property type="entry name" value="AAA"/>
    <property type="match status" value="1"/>
</dbReference>
<dbReference type="CDD" id="cd19501">
    <property type="entry name" value="RecA-like_FtsH"/>
    <property type="match status" value="1"/>
</dbReference>
<protein>
    <recommendedName>
        <fullName evidence="21">AAA+ ATPase domain-containing protein</fullName>
    </recommendedName>
</protein>
<gene>
    <name evidence="22" type="ORF">RIF29_04126</name>
</gene>
<evidence type="ECO:0000256" key="1">
    <source>
        <dbReference type="ARBA" id="ARBA00001947"/>
    </source>
</evidence>
<evidence type="ECO:0000256" key="3">
    <source>
        <dbReference type="ARBA" id="ARBA00010550"/>
    </source>
</evidence>
<feature type="domain" description="AAA+ ATPase" evidence="21">
    <location>
        <begin position="276"/>
        <end position="415"/>
    </location>
</feature>
<dbReference type="Pfam" id="PF17862">
    <property type="entry name" value="AAA_lid_3"/>
    <property type="match status" value="1"/>
</dbReference>
<reference evidence="22 23" key="1">
    <citation type="submission" date="2024-01" db="EMBL/GenBank/DDBJ databases">
        <title>The genomes of 5 underutilized Papilionoideae crops provide insights into root nodulation and disease resistanc.</title>
        <authorList>
            <person name="Yuan L."/>
        </authorList>
    </citation>
    <scope>NUCLEOTIDE SEQUENCE [LARGE SCALE GENOMIC DNA]</scope>
    <source>
        <strain evidence="22">ZHUSHIDOU_FW_LH</strain>
        <tissue evidence="22">Leaf</tissue>
    </source>
</reference>
<dbReference type="SUPFAM" id="SSF140990">
    <property type="entry name" value="FtsH protease domain-like"/>
    <property type="match status" value="1"/>
</dbReference>
<dbReference type="GO" id="GO:0016887">
    <property type="term" value="F:ATP hydrolysis activity"/>
    <property type="evidence" value="ECO:0007669"/>
    <property type="project" value="InterPro"/>
</dbReference>
<dbReference type="InterPro" id="IPR041569">
    <property type="entry name" value="AAA_lid_3"/>
</dbReference>
<keyword evidence="16" id="KW-0793">Thylakoid</keyword>
<evidence type="ECO:0000259" key="21">
    <source>
        <dbReference type="SMART" id="SM00382"/>
    </source>
</evidence>
<comment type="cofactor">
    <cofactor evidence="1">
        <name>Zn(2+)</name>
        <dbReference type="ChEBI" id="CHEBI:29105"/>
    </cofactor>
</comment>
<dbReference type="GO" id="GO:0006508">
    <property type="term" value="P:proteolysis"/>
    <property type="evidence" value="ECO:0007669"/>
    <property type="project" value="UniProtKB-KW"/>
</dbReference>
<sequence>MWALHFPSTFIGWLLFLAASMASLAGTGLSAHSNKITFNKDFNGRHLFLSRRLSSLSKESKIVSVKASLDQKKHEGRRGILKLLNVGVGLPALLGSGKAYADEQGVSSSKMSYSRFLEYLDKGRVTKVDLFDNGTIAVVEALSLDNRVQRLRVQLPGLSQELLQKFREKNIDFAAHNAQEESGSLLFNLIGNLAFPLILIGGLFLLSRRSPGGMGGPGGPGFPLAFGQSKAKFQMEPSTGVTFDDVAGVDEAKQDFMEVVEFLKKPERFTAVGARIPKGVLLVGPPGTGKTLLAKAIAGEAGVPFFSISGSEFVEMFVGVGASRVRDLFKKAKENAPCIVFVDEIDAVGRQRGTGIGGGNDEREQTLNQLLTEMDGFEGNTGIIVIAATNRADILDSALLRPGRFDRQVTVDVPDIRGRTEILKVHGSNKKFDADVSLEVIAMRTPGFSGADLANLLNEAAILAGRRGKTAISSKEIDDSIDRIVAGMEGTVMTDGKSKSLVAYHEVGHAICGTLTPGHDAVQKVTLVPRGQARGLTWFIPSDDPTLISKQQLFARIVGGLGGRAAEEIIFGEPEVTTGAAGDLQQITGLAKQMVTTFGMSDIGPWSLMDASAQSGDVFMRMMARNSMSEKLAEDIDAAIKRLSDEAYEIALNHIRNNREAIDKIVEVLLEKETMSGDEFRALLSEFVEIPVENRVPPSTPSPVAV</sequence>
<keyword evidence="12" id="KW-0067">ATP-binding</keyword>